<comment type="caution">
    <text evidence="1">The sequence shown here is derived from an EMBL/GenBank/DDBJ whole genome shotgun (WGS) entry which is preliminary data.</text>
</comment>
<dbReference type="Proteomes" id="UP000220246">
    <property type="component" value="Unassembled WGS sequence"/>
</dbReference>
<accession>A0A2A7UPS0</accession>
<dbReference type="STRING" id="1219032.GCA_001515545_03643"/>
<sequence>MFHLHTTMPSLHAVILGIALALGLGGSLAGSLAVEDARLQLLYRPESAPAAQPLRPVALSPNLNLTPEQLAIAARRSQLSFAAKLECSALDTRLPVLERAVRRAKPDVKAEAEHTLSLARLRYTVLRC</sequence>
<name>A0A2A7UPS0_COMTR</name>
<proteinExistence type="predicted"/>
<gene>
    <name evidence="1" type="ORF">CRM82_00455</name>
</gene>
<organism evidence="1 2">
    <name type="scientific">Comamonas terrigena</name>
    <dbReference type="NCBI Taxonomy" id="32013"/>
    <lineage>
        <taxon>Bacteria</taxon>
        <taxon>Pseudomonadati</taxon>
        <taxon>Pseudomonadota</taxon>
        <taxon>Betaproteobacteria</taxon>
        <taxon>Burkholderiales</taxon>
        <taxon>Comamonadaceae</taxon>
        <taxon>Comamonas</taxon>
    </lineage>
</organism>
<reference evidence="2" key="1">
    <citation type="submission" date="2017-09" db="EMBL/GenBank/DDBJ databases">
        <title>FDA dAtabase for Regulatory Grade micrObial Sequences (FDA-ARGOS): Supporting development and validation of Infectious Disease Dx tests.</title>
        <authorList>
            <person name="Minogue T."/>
            <person name="Wolcott M."/>
            <person name="Wasieloski L."/>
            <person name="Aguilar W."/>
            <person name="Moore D."/>
            <person name="Tallon L."/>
            <person name="Sadzewicz L."/>
            <person name="Ott S."/>
            <person name="Zhao X."/>
            <person name="Nagaraj S."/>
            <person name="Vavikolanu K."/>
            <person name="Aluvathingal J."/>
            <person name="Nadendla S."/>
            <person name="Sichtig H."/>
        </authorList>
    </citation>
    <scope>NUCLEOTIDE SEQUENCE [LARGE SCALE GENOMIC DNA]</scope>
    <source>
        <strain evidence="2">FDAARGOS_394</strain>
    </source>
</reference>
<keyword evidence="2" id="KW-1185">Reference proteome</keyword>
<protein>
    <submittedName>
        <fullName evidence="1">Uncharacterized protein</fullName>
    </submittedName>
</protein>
<dbReference type="AlphaFoldDB" id="A0A2A7UPS0"/>
<evidence type="ECO:0000313" key="1">
    <source>
        <dbReference type="EMBL" id="PEH87287.1"/>
    </source>
</evidence>
<dbReference type="EMBL" id="PDEA01000001">
    <property type="protein sequence ID" value="PEH87287.1"/>
    <property type="molecule type" value="Genomic_DNA"/>
</dbReference>
<evidence type="ECO:0000313" key="2">
    <source>
        <dbReference type="Proteomes" id="UP000220246"/>
    </source>
</evidence>